<dbReference type="AlphaFoldDB" id="A0A6M3L030"/>
<protein>
    <submittedName>
        <fullName evidence="2">Uncharacterized protein</fullName>
    </submittedName>
</protein>
<evidence type="ECO:0000313" key="1">
    <source>
        <dbReference type="EMBL" id="QJA73014.1"/>
    </source>
</evidence>
<dbReference type="EMBL" id="MT142675">
    <property type="protein sequence ID" value="QJA87004.1"/>
    <property type="molecule type" value="Genomic_DNA"/>
</dbReference>
<accession>A0A6M3L030</accession>
<organism evidence="2">
    <name type="scientific">viral metagenome</name>
    <dbReference type="NCBI Taxonomy" id="1070528"/>
    <lineage>
        <taxon>unclassified sequences</taxon>
        <taxon>metagenomes</taxon>
        <taxon>organismal metagenomes</taxon>
    </lineage>
</organism>
<evidence type="ECO:0000313" key="2">
    <source>
        <dbReference type="EMBL" id="QJA87004.1"/>
    </source>
</evidence>
<dbReference type="Gene3D" id="3.30.460.70">
    <property type="match status" value="1"/>
</dbReference>
<dbReference type="EMBL" id="MT141995">
    <property type="protein sequence ID" value="QJA73014.1"/>
    <property type="molecule type" value="Genomic_DNA"/>
</dbReference>
<gene>
    <name evidence="1" type="ORF">MM415A02528_0011</name>
    <name evidence="2" type="ORF">MM415B03066_0008</name>
</gene>
<name>A0A6M3L030_9ZZZZ</name>
<reference evidence="2" key="1">
    <citation type="submission" date="2020-03" db="EMBL/GenBank/DDBJ databases">
        <title>The deep terrestrial virosphere.</title>
        <authorList>
            <person name="Holmfeldt K."/>
            <person name="Nilsson E."/>
            <person name="Simone D."/>
            <person name="Lopez-Fernandez M."/>
            <person name="Wu X."/>
            <person name="de Brujin I."/>
            <person name="Lundin D."/>
            <person name="Andersson A."/>
            <person name="Bertilsson S."/>
            <person name="Dopson M."/>
        </authorList>
    </citation>
    <scope>NUCLEOTIDE SEQUENCE</scope>
    <source>
        <strain evidence="1">MM415A02528</strain>
        <strain evidence="2">MM415B03066</strain>
    </source>
</reference>
<proteinExistence type="predicted"/>
<sequence length="141" mass="16413">MCFLRKKIEIEKIAPTSTQRIGLTQLFNLIKSEFPTCDVYLSDKDYRLCSYDDIALFMAQDETNKIGYESEDFDCDDFAYRLMGQFSVQGWADLCFGIIWTETHAFNLFVTEDKEILFIEPQTDEIRDTLFSGNIARLVVI</sequence>